<gene>
    <name evidence="2" type="ORF">R4Z09_03440</name>
</gene>
<dbReference type="InterPro" id="IPR024617">
    <property type="entry name" value="DUF3870"/>
</dbReference>
<dbReference type="Proteomes" id="UP001357223">
    <property type="component" value="Chromosome"/>
</dbReference>
<evidence type="ECO:0000313" key="3">
    <source>
        <dbReference type="Proteomes" id="UP001357223"/>
    </source>
</evidence>
<reference evidence="2 3" key="1">
    <citation type="submission" date="2023-10" db="EMBL/GenBank/DDBJ databases">
        <title>Niallia locisalis sp.nov. isolated from a salt pond sample.</title>
        <authorList>
            <person name="Li X.-J."/>
            <person name="Dong L."/>
        </authorList>
    </citation>
    <scope>NUCLEOTIDE SEQUENCE [LARGE SCALE GENOMIC DNA]</scope>
    <source>
        <strain evidence="2 3">DSM 29761</strain>
    </source>
</reference>
<evidence type="ECO:0000259" key="1">
    <source>
        <dbReference type="Pfam" id="PF12986"/>
    </source>
</evidence>
<feature type="domain" description="DUF3870" evidence="1">
    <location>
        <begin position="8"/>
        <end position="101"/>
    </location>
</feature>
<proteinExistence type="predicted"/>
<evidence type="ECO:0000313" key="2">
    <source>
        <dbReference type="EMBL" id="WVX82084.1"/>
    </source>
</evidence>
<accession>A0ABZ2CLW1</accession>
<protein>
    <submittedName>
        <fullName evidence="2">DUF3870 domain-containing protein</fullName>
    </submittedName>
</protein>
<dbReference type="RefSeq" id="WP_338450988.1">
    <property type="nucleotide sequence ID" value="NZ_CP137640.1"/>
</dbReference>
<keyword evidence="3" id="KW-1185">Reference proteome</keyword>
<dbReference type="EMBL" id="CP137640">
    <property type="protein sequence ID" value="WVX82084.1"/>
    <property type="molecule type" value="Genomic_DNA"/>
</dbReference>
<organism evidence="2 3">
    <name type="scientific">Niallia oryzisoli</name>
    <dbReference type="NCBI Taxonomy" id="1737571"/>
    <lineage>
        <taxon>Bacteria</taxon>
        <taxon>Bacillati</taxon>
        <taxon>Bacillota</taxon>
        <taxon>Bacilli</taxon>
        <taxon>Bacillales</taxon>
        <taxon>Bacillaceae</taxon>
        <taxon>Niallia</taxon>
    </lineage>
</organism>
<sequence length="109" mass="11839">MFNEKTLFIAGHARLPQGMAAKSVFETLTITAEIDRKYGVIIEASCTLATEHGRQFIGQLLKGLSINDGVDEAIAAINKYYHGKGTNALVAALKDLALHYQQMISSEGK</sequence>
<dbReference type="Pfam" id="PF12986">
    <property type="entry name" value="DUF3870"/>
    <property type="match status" value="1"/>
</dbReference>
<name>A0ABZ2CLW1_9BACI</name>